<dbReference type="OrthoDB" id="429467at2759"/>
<dbReference type="AlphaFoldDB" id="A0A6A6BE24"/>
<feature type="compositionally biased region" description="Polar residues" evidence="2">
    <location>
        <begin position="1"/>
        <end position="16"/>
    </location>
</feature>
<evidence type="ECO:0000259" key="3">
    <source>
        <dbReference type="PROSITE" id="PS50222"/>
    </source>
</evidence>
<dbReference type="EMBL" id="ML995486">
    <property type="protein sequence ID" value="KAF2141633.1"/>
    <property type="molecule type" value="Genomic_DNA"/>
</dbReference>
<feature type="compositionally biased region" description="Polar residues" evidence="2">
    <location>
        <begin position="53"/>
        <end position="62"/>
    </location>
</feature>
<evidence type="ECO:0000313" key="5">
    <source>
        <dbReference type="Proteomes" id="UP000799438"/>
    </source>
</evidence>
<dbReference type="InterPro" id="IPR011992">
    <property type="entry name" value="EF-hand-dom_pair"/>
</dbReference>
<evidence type="ECO:0000313" key="4">
    <source>
        <dbReference type="EMBL" id="KAF2141633.1"/>
    </source>
</evidence>
<dbReference type="Gene3D" id="1.10.238.10">
    <property type="entry name" value="EF-hand"/>
    <property type="match status" value="1"/>
</dbReference>
<feature type="domain" description="EF-hand" evidence="3">
    <location>
        <begin position="230"/>
        <end position="265"/>
    </location>
</feature>
<name>A0A6A6BE24_9PEZI</name>
<feature type="region of interest" description="Disordered" evidence="2">
    <location>
        <begin position="1"/>
        <end position="153"/>
    </location>
</feature>
<dbReference type="GO" id="GO:0005509">
    <property type="term" value="F:calcium ion binding"/>
    <property type="evidence" value="ECO:0007669"/>
    <property type="project" value="InterPro"/>
</dbReference>
<proteinExistence type="predicted"/>
<organism evidence="4 5">
    <name type="scientific">Aplosporella prunicola CBS 121167</name>
    <dbReference type="NCBI Taxonomy" id="1176127"/>
    <lineage>
        <taxon>Eukaryota</taxon>
        <taxon>Fungi</taxon>
        <taxon>Dikarya</taxon>
        <taxon>Ascomycota</taxon>
        <taxon>Pezizomycotina</taxon>
        <taxon>Dothideomycetes</taxon>
        <taxon>Dothideomycetes incertae sedis</taxon>
        <taxon>Botryosphaeriales</taxon>
        <taxon>Aplosporellaceae</taxon>
        <taxon>Aplosporella</taxon>
    </lineage>
</organism>
<dbReference type="PROSITE" id="PS50222">
    <property type="entry name" value="EF_HAND_2"/>
    <property type="match status" value="1"/>
</dbReference>
<dbReference type="GeneID" id="54295670"/>
<sequence length="327" mass="34626">MSSPLKPSQLSLNSRASPFRRPGSPLPPRSPSALRPSSSHNSPFRSGEDGRPTTPSRLSPTKDNPFRRSAANDRPTTPNGRPVTPSEQPSLASPVTSPLLQRKTASPGPATSPPPAPAATEAPVLAPPRDPKYTRRPPLAKRQSTWRGNGPDPLAHIPPALLHSMRESFSVLDCENTGVVTAADVQEALSEVGMDNGPASVEPFFPAGAPSSLNLASYLTMMASLLQPLSREREILAAFEAFDDQDDGQIDVSELTEALLNTTPEAGQQRLTEKEIERIVEGFRGRRALGKKGKGGLGRGDVFRYKEFVGSVCGGGSAKEGGAEAAA</sequence>
<evidence type="ECO:0000256" key="1">
    <source>
        <dbReference type="ARBA" id="ARBA00022737"/>
    </source>
</evidence>
<evidence type="ECO:0000256" key="2">
    <source>
        <dbReference type="SAM" id="MobiDB-lite"/>
    </source>
</evidence>
<dbReference type="SUPFAM" id="SSF47473">
    <property type="entry name" value="EF-hand"/>
    <property type="match status" value="1"/>
</dbReference>
<gene>
    <name evidence="4" type="ORF">K452DRAFT_250337</name>
</gene>
<feature type="compositionally biased region" description="Polar residues" evidence="2">
    <location>
        <begin position="74"/>
        <end position="99"/>
    </location>
</feature>
<dbReference type="InterPro" id="IPR002048">
    <property type="entry name" value="EF_hand_dom"/>
</dbReference>
<dbReference type="PANTHER" id="PTHR23049">
    <property type="entry name" value="MYOSIN REGULATORY LIGHT CHAIN 2"/>
    <property type="match status" value="1"/>
</dbReference>
<feature type="compositionally biased region" description="Low complexity" evidence="2">
    <location>
        <begin position="31"/>
        <end position="43"/>
    </location>
</feature>
<protein>
    <recommendedName>
        <fullName evidence="3">EF-hand domain-containing protein</fullName>
    </recommendedName>
</protein>
<dbReference type="Proteomes" id="UP000799438">
    <property type="component" value="Unassembled WGS sequence"/>
</dbReference>
<keyword evidence="1" id="KW-0677">Repeat</keyword>
<accession>A0A6A6BE24</accession>
<reference evidence="4" key="1">
    <citation type="journal article" date="2020" name="Stud. Mycol.">
        <title>101 Dothideomycetes genomes: a test case for predicting lifestyles and emergence of pathogens.</title>
        <authorList>
            <person name="Haridas S."/>
            <person name="Albert R."/>
            <person name="Binder M."/>
            <person name="Bloem J."/>
            <person name="Labutti K."/>
            <person name="Salamov A."/>
            <person name="Andreopoulos B."/>
            <person name="Baker S."/>
            <person name="Barry K."/>
            <person name="Bills G."/>
            <person name="Bluhm B."/>
            <person name="Cannon C."/>
            <person name="Castanera R."/>
            <person name="Culley D."/>
            <person name="Daum C."/>
            <person name="Ezra D."/>
            <person name="Gonzalez J."/>
            <person name="Henrissat B."/>
            <person name="Kuo A."/>
            <person name="Liang C."/>
            <person name="Lipzen A."/>
            <person name="Lutzoni F."/>
            <person name="Magnuson J."/>
            <person name="Mondo S."/>
            <person name="Nolan M."/>
            <person name="Ohm R."/>
            <person name="Pangilinan J."/>
            <person name="Park H.-J."/>
            <person name="Ramirez L."/>
            <person name="Alfaro M."/>
            <person name="Sun H."/>
            <person name="Tritt A."/>
            <person name="Yoshinaga Y."/>
            <person name="Zwiers L.-H."/>
            <person name="Turgeon B."/>
            <person name="Goodwin S."/>
            <person name="Spatafora J."/>
            <person name="Crous P."/>
            <person name="Grigoriev I."/>
        </authorList>
    </citation>
    <scope>NUCLEOTIDE SEQUENCE</scope>
    <source>
        <strain evidence="4">CBS 121167</strain>
    </source>
</reference>
<dbReference type="RefSeq" id="XP_033397345.1">
    <property type="nucleotide sequence ID" value="XM_033538174.1"/>
</dbReference>
<dbReference type="InterPro" id="IPR050403">
    <property type="entry name" value="Myosin_RLC"/>
</dbReference>
<keyword evidence="5" id="KW-1185">Reference proteome</keyword>